<protein>
    <submittedName>
        <fullName evidence="1">Uncharacterized protein</fullName>
    </submittedName>
</protein>
<dbReference type="Proteomes" id="UP000054564">
    <property type="component" value="Unassembled WGS sequence"/>
</dbReference>
<keyword evidence="2" id="KW-1185">Reference proteome</keyword>
<proteinExistence type="predicted"/>
<reference evidence="2" key="1">
    <citation type="submission" date="2014-03" db="EMBL/GenBank/DDBJ databases">
        <title>The Genome Sequence of Puccinia striiformis f. sp. tritici PST-78.</title>
        <authorList>
            <consortium name="The Broad Institute Genome Sequencing Platform"/>
            <person name="Cuomo C."/>
            <person name="Hulbert S."/>
            <person name="Chen X."/>
            <person name="Walker B."/>
            <person name="Young S.K."/>
            <person name="Zeng Q."/>
            <person name="Gargeya S."/>
            <person name="Fitzgerald M."/>
            <person name="Haas B."/>
            <person name="Abouelleil A."/>
            <person name="Alvarado L."/>
            <person name="Arachchi H.M."/>
            <person name="Berlin A.M."/>
            <person name="Chapman S.B."/>
            <person name="Goldberg J."/>
            <person name="Griggs A."/>
            <person name="Gujja S."/>
            <person name="Hansen M."/>
            <person name="Howarth C."/>
            <person name="Imamovic A."/>
            <person name="Larimer J."/>
            <person name="McCowan C."/>
            <person name="Montmayeur A."/>
            <person name="Murphy C."/>
            <person name="Neiman D."/>
            <person name="Pearson M."/>
            <person name="Priest M."/>
            <person name="Roberts A."/>
            <person name="Saif S."/>
            <person name="Shea T."/>
            <person name="Sisk P."/>
            <person name="Sykes S."/>
            <person name="Wortman J."/>
            <person name="Nusbaum C."/>
            <person name="Birren B."/>
        </authorList>
    </citation>
    <scope>NUCLEOTIDE SEQUENCE [LARGE SCALE GENOMIC DNA]</scope>
    <source>
        <strain evidence="2">race PST-78</strain>
    </source>
</reference>
<comment type="caution">
    <text evidence="1">The sequence shown here is derived from an EMBL/GenBank/DDBJ whole genome shotgun (WGS) entry which is preliminary data.</text>
</comment>
<accession>A0A0L0UU74</accession>
<evidence type="ECO:0000313" key="2">
    <source>
        <dbReference type="Proteomes" id="UP000054564"/>
    </source>
</evidence>
<organism evidence="1 2">
    <name type="scientific">Puccinia striiformis f. sp. tritici PST-78</name>
    <dbReference type="NCBI Taxonomy" id="1165861"/>
    <lineage>
        <taxon>Eukaryota</taxon>
        <taxon>Fungi</taxon>
        <taxon>Dikarya</taxon>
        <taxon>Basidiomycota</taxon>
        <taxon>Pucciniomycotina</taxon>
        <taxon>Pucciniomycetes</taxon>
        <taxon>Pucciniales</taxon>
        <taxon>Pucciniaceae</taxon>
        <taxon>Puccinia</taxon>
    </lineage>
</organism>
<sequence length="116" mass="12888">MNLLKAITYPTILILIQSATDVRTDTFLCRDPTRTKAYCSEDMGSFFEEELGYSSYVQLCLIQIMTDAGKPDSKGIYTCGMTDLNSCCKPDFKTPTSTVEKSIYNRSCSTVPSIGH</sequence>
<name>A0A0L0UU74_9BASI</name>
<dbReference type="AlphaFoldDB" id="A0A0L0UU74"/>
<gene>
    <name evidence="1" type="ORF">PSTG_16089</name>
</gene>
<evidence type="ECO:0000313" key="1">
    <source>
        <dbReference type="EMBL" id="KNE90471.1"/>
    </source>
</evidence>
<dbReference type="EMBL" id="AJIL01000255">
    <property type="protein sequence ID" value="KNE90471.1"/>
    <property type="molecule type" value="Genomic_DNA"/>
</dbReference>